<dbReference type="EMBL" id="BCSY01000039">
    <property type="protein sequence ID" value="GAS95502.1"/>
    <property type="molecule type" value="Genomic_DNA"/>
</dbReference>
<name>A0A100WBZ8_MYCCR</name>
<dbReference type="STRING" id="228230.RMCC_2468"/>
<gene>
    <name evidence="1" type="ORF">RMCC_2468</name>
</gene>
<sequence>MNWIEAAAKAAHDADIGAVWPWYHERTDQRRYIAMVQAVVESMGIKERRQYSSFDSQLIGAYLVGRTLHRSELTA</sequence>
<comment type="caution">
    <text evidence="1">The sequence shown here is derived from an EMBL/GenBank/DDBJ whole genome shotgun (WGS) entry which is preliminary data.</text>
</comment>
<dbReference type="AlphaFoldDB" id="A0A100WBZ8"/>
<evidence type="ECO:0000313" key="1">
    <source>
        <dbReference type="EMBL" id="GAS95502.1"/>
    </source>
</evidence>
<reference evidence="2" key="2">
    <citation type="submission" date="2016-02" db="EMBL/GenBank/DDBJ databases">
        <title>Draft genome sequence of five rapidly growing Mycobacterium species.</title>
        <authorList>
            <person name="Katahira K."/>
            <person name="Gotou Y."/>
            <person name="Iida K."/>
            <person name="Ogura Y."/>
            <person name="Hayashi T."/>
        </authorList>
    </citation>
    <scope>NUCLEOTIDE SEQUENCE [LARGE SCALE GENOMIC DNA]</scope>
    <source>
        <strain evidence="2">JCM15298</strain>
    </source>
</reference>
<protein>
    <submittedName>
        <fullName evidence="1">Transcriptional regulator, MarR family</fullName>
    </submittedName>
</protein>
<dbReference type="RefSeq" id="WP_131805275.1">
    <property type="nucleotide sequence ID" value="NZ_BCSY01000039.1"/>
</dbReference>
<organism evidence="1 2">
    <name type="scientific">Mycolicibacterium canariasense</name>
    <name type="common">Mycobacterium canariasense</name>
    <dbReference type="NCBI Taxonomy" id="228230"/>
    <lineage>
        <taxon>Bacteria</taxon>
        <taxon>Bacillati</taxon>
        <taxon>Actinomycetota</taxon>
        <taxon>Actinomycetes</taxon>
        <taxon>Mycobacteriales</taxon>
        <taxon>Mycobacteriaceae</taxon>
        <taxon>Mycolicibacterium</taxon>
    </lineage>
</organism>
<evidence type="ECO:0000313" key="2">
    <source>
        <dbReference type="Proteomes" id="UP000069443"/>
    </source>
</evidence>
<dbReference type="Proteomes" id="UP000069443">
    <property type="component" value="Unassembled WGS sequence"/>
</dbReference>
<accession>A0A100WBZ8</accession>
<reference evidence="2" key="1">
    <citation type="journal article" date="2016" name="Genome Announc.">
        <title>Draft Genome Sequences of Five Rapidly Growing Mycobacterium Species, M. thermoresistibile, M. fortuitum subsp. acetamidolyticum, M. canariasense, M. brisbanense, and M. novocastrense.</title>
        <authorList>
            <person name="Katahira K."/>
            <person name="Ogura Y."/>
            <person name="Gotoh Y."/>
            <person name="Hayashi T."/>
        </authorList>
    </citation>
    <scope>NUCLEOTIDE SEQUENCE [LARGE SCALE GENOMIC DNA]</scope>
    <source>
        <strain evidence="2">JCM15298</strain>
    </source>
</reference>
<proteinExistence type="predicted"/>
<keyword evidence="2" id="KW-1185">Reference proteome</keyword>